<evidence type="ECO:0000313" key="2">
    <source>
        <dbReference type="Proteomes" id="UP000765509"/>
    </source>
</evidence>
<dbReference type="Proteomes" id="UP000765509">
    <property type="component" value="Unassembled WGS sequence"/>
</dbReference>
<accession>A0A9Q3H021</accession>
<keyword evidence="2" id="KW-1185">Reference proteome</keyword>
<reference evidence="1" key="1">
    <citation type="submission" date="2021-03" db="EMBL/GenBank/DDBJ databases">
        <title>Draft genome sequence of rust myrtle Austropuccinia psidii MF-1, a brazilian biotype.</title>
        <authorList>
            <person name="Quecine M.C."/>
            <person name="Pachon D.M.R."/>
            <person name="Bonatelli M.L."/>
            <person name="Correr F.H."/>
            <person name="Franceschini L.M."/>
            <person name="Leite T.F."/>
            <person name="Margarido G.R.A."/>
            <person name="Almeida C.A."/>
            <person name="Ferrarezi J.A."/>
            <person name="Labate C.A."/>
        </authorList>
    </citation>
    <scope>NUCLEOTIDE SEQUENCE</scope>
    <source>
        <strain evidence="1">MF-1</strain>
    </source>
</reference>
<sequence>MPIKSLPACTLLPPHDQTLQDLFTVDTLFVCLMSSTEPQCFRVLMIVRPSHPIKRELPLWTMHFACPFDESSMTLGTVIHRIGSLQLYDVPSPFLS</sequence>
<proteinExistence type="predicted"/>
<evidence type="ECO:0000313" key="1">
    <source>
        <dbReference type="EMBL" id="MBW0485124.1"/>
    </source>
</evidence>
<dbReference type="EMBL" id="AVOT02008016">
    <property type="protein sequence ID" value="MBW0485124.1"/>
    <property type="molecule type" value="Genomic_DNA"/>
</dbReference>
<comment type="caution">
    <text evidence="1">The sequence shown here is derived from an EMBL/GenBank/DDBJ whole genome shotgun (WGS) entry which is preliminary data.</text>
</comment>
<organism evidence="1 2">
    <name type="scientific">Austropuccinia psidii MF-1</name>
    <dbReference type="NCBI Taxonomy" id="1389203"/>
    <lineage>
        <taxon>Eukaryota</taxon>
        <taxon>Fungi</taxon>
        <taxon>Dikarya</taxon>
        <taxon>Basidiomycota</taxon>
        <taxon>Pucciniomycotina</taxon>
        <taxon>Pucciniomycetes</taxon>
        <taxon>Pucciniales</taxon>
        <taxon>Sphaerophragmiaceae</taxon>
        <taxon>Austropuccinia</taxon>
    </lineage>
</organism>
<gene>
    <name evidence="1" type="ORF">O181_024839</name>
</gene>
<dbReference type="AlphaFoldDB" id="A0A9Q3H021"/>
<name>A0A9Q3H021_9BASI</name>
<protein>
    <submittedName>
        <fullName evidence="1">Uncharacterized protein</fullName>
    </submittedName>
</protein>